<keyword evidence="2" id="KW-1185">Reference proteome</keyword>
<dbReference type="Proteomes" id="UP000521872">
    <property type="component" value="Unassembled WGS sequence"/>
</dbReference>
<comment type="caution">
    <text evidence="1">The sequence shown here is derived from an EMBL/GenBank/DDBJ whole genome shotgun (WGS) entry which is preliminary data.</text>
</comment>
<evidence type="ECO:0000313" key="2">
    <source>
        <dbReference type="Proteomes" id="UP000521872"/>
    </source>
</evidence>
<protein>
    <submittedName>
        <fullName evidence="1">Uncharacterized protein</fullName>
    </submittedName>
</protein>
<gene>
    <name evidence="1" type="ORF">D9613_010278</name>
</gene>
<evidence type="ECO:0000313" key="1">
    <source>
        <dbReference type="EMBL" id="KAF4609909.1"/>
    </source>
</evidence>
<proteinExistence type="predicted"/>
<dbReference type="EMBL" id="JAACJL010000059">
    <property type="protein sequence ID" value="KAF4609909.1"/>
    <property type="molecule type" value="Genomic_DNA"/>
</dbReference>
<accession>A0A8H4QFA8</accession>
<dbReference type="AlphaFoldDB" id="A0A8H4QFA8"/>
<reference evidence="1 2" key="1">
    <citation type="submission" date="2019-12" db="EMBL/GenBank/DDBJ databases">
        <authorList>
            <person name="Floudas D."/>
            <person name="Bentzer J."/>
            <person name="Ahren D."/>
            <person name="Johansson T."/>
            <person name="Persson P."/>
            <person name="Tunlid A."/>
        </authorList>
    </citation>
    <scope>NUCLEOTIDE SEQUENCE [LARGE SCALE GENOMIC DNA]</scope>
    <source>
        <strain evidence="1 2">CBS 102.39</strain>
    </source>
</reference>
<sequence length="308" mass="34779">MQPQNPAYNIIQIPIGLSSSCSRIEDDGSFDASRLLDRFVWNPKYDKFCELSIGRGKPIEHTETQLATYLSSLALVPELAGLVLNTYDDVWLPDWEQRIQEALPTLDVLAIRLVSQVTGLQTIVIRYRGHDHPPTISYAKVPFDKLDAAVVTHILRLPQLEMIELCDATTRLAQPDVMCIVPHVKSLFQHTEQLKKLSIPFLLLAYIQDVLKAEQLSGCRITSFALAPPTILDEATFTAPELLLFTTALATCIEGMFYLEVLSLPRWLADHYDLLRQLLDRMFDKGKISPDGNSMIYKKADYNRFGSA</sequence>
<organism evidence="1 2">
    <name type="scientific">Agrocybe pediades</name>
    <dbReference type="NCBI Taxonomy" id="84607"/>
    <lineage>
        <taxon>Eukaryota</taxon>
        <taxon>Fungi</taxon>
        <taxon>Dikarya</taxon>
        <taxon>Basidiomycota</taxon>
        <taxon>Agaricomycotina</taxon>
        <taxon>Agaricomycetes</taxon>
        <taxon>Agaricomycetidae</taxon>
        <taxon>Agaricales</taxon>
        <taxon>Agaricineae</taxon>
        <taxon>Strophariaceae</taxon>
        <taxon>Agrocybe</taxon>
    </lineage>
</organism>
<name>A0A8H4QFA8_9AGAR</name>